<evidence type="ECO:0000259" key="1">
    <source>
        <dbReference type="Pfam" id="PF12146"/>
    </source>
</evidence>
<evidence type="ECO:0000313" key="2">
    <source>
        <dbReference type="EMBL" id="NUZ05183.1"/>
    </source>
</evidence>
<gene>
    <name evidence="2" type="ORF">HQN59_05335</name>
</gene>
<reference evidence="2 3" key="1">
    <citation type="submission" date="2020-06" db="EMBL/GenBank/DDBJ databases">
        <title>Schlegella sp. ID0723 isolated from air conditioner.</title>
        <authorList>
            <person name="Kim D.Y."/>
            <person name="Kim D.-U."/>
        </authorList>
    </citation>
    <scope>NUCLEOTIDE SEQUENCE [LARGE SCALE GENOMIC DNA]</scope>
    <source>
        <strain evidence="2 3">ID0723</strain>
    </source>
</reference>
<keyword evidence="3" id="KW-1185">Reference proteome</keyword>
<dbReference type="Gene3D" id="3.40.50.1820">
    <property type="entry name" value="alpha/beta hydrolase"/>
    <property type="match status" value="1"/>
</dbReference>
<dbReference type="SUPFAM" id="SSF53474">
    <property type="entry name" value="alpha/beta-Hydrolases"/>
    <property type="match status" value="1"/>
</dbReference>
<organism evidence="2 3">
    <name type="scientific">Piscinibacter koreensis</name>
    <dbReference type="NCBI Taxonomy" id="2742824"/>
    <lineage>
        <taxon>Bacteria</taxon>
        <taxon>Pseudomonadati</taxon>
        <taxon>Pseudomonadota</taxon>
        <taxon>Betaproteobacteria</taxon>
        <taxon>Burkholderiales</taxon>
        <taxon>Sphaerotilaceae</taxon>
        <taxon>Piscinibacter</taxon>
    </lineage>
</organism>
<feature type="domain" description="Serine aminopeptidase S33" evidence="1">
    <location>
        <begin position="36"/>
        <end position="149"/>
    </location>
</feature>
<proteinExistence type="predicted"/>
<dbReference type="GO" id="GO:0016787">
    <property type="term" value="F:hydrolase activity"/>
    <property type="evidence" value="ECO:0007669"/>
    <property type="project" value="UniProtKB-KW"/>
</dbReference>
<keyword evidence="2" id="KW-0378">Hydrolase</keyword>
<dbReference type="EMBL" id="JABWMJ010000002">
    <property type="protein sequence ID" value="NUZ05183.1"/>
    <property type="molecule type" value="Genomic_DNA"/>
</dbReference>
<name>A0A7Y6NL26_9BURK</name>
<sequence length="283" mass="29665">MDAAARRVATTTDAFFLASPGRAGGRRFCLLNAPADPRGTIVYVHPFAEEMNKSRRMAALQARAFAAAGHAVLQVDLFGCGDSSGDFGDAAWDDWIDDVQLASDWLVARFGSTPLLWGLRAGCLVALAAAERAGEPRTALFWQPAASGKTVLQQFLRLRTAAERLAGTSGGGVEDLRDRLAAGETIDVAGYRIAPELAAGLEAARLEPSSAVDRLAWLEIASGDHPALTPAGARAVDNWRAAGVEVDADAVSGPAFWQTTEIEVAPALIDASVRALGSARLAA</sequence>
<dbReference type="NCBIfam" id="TIGR03101">
    <property type="entry name" value="hydr2_PEP"/>
    <property type="match status" value="1"/>
</dbReference>
<evidence type="ECO:0000313" key="3">
    <source>
        <dbReference type="Proteomes" id="UP000529637"/>
    </source>
</evidence>
<dbReference type="InterPro" id="IPR029058">
    <property type="entry name" value="AB_hydrolase_fold"/>
</dbReference>
<accession>A0A7Y6NL26</accession>
<protein>
    <submittedName>
        <fullName evidence="2">Hydrolase 2, exosortase A system-associated</fullName>
    </submittedName>
</protein>
<dbReference type="Proteomes" id="UP000529637">
    <property type="component" value="Unassembled WGS sequence"/>
</dbReference>
<dbReference type="Pfam" id="PF12146">
    <property type="entry name" value="Hydrolase_4"/>
    <property type="match status" value="1"/>
</dbReference>
<dbReference type="AlphaFoldDB" id="A0A7Y6NL26"/>
<comment type="caution">
    <text evidence="2">The sequence shown here is derived from an EMBL/GenBank/DDBJ whole genome shotgun (WGS) entry which is preliminary data.</text>
</comment>
<dbReference type="RefSeq" id="WP_176066836.1">
    <property type="nucleotide sequence ID" value="NZ_JABWMJ010000002.1"/>
</dbReference>
<dbReference type="InterPro" id="IPR017532">
    <property type="entry name" value="Hydrolase-2_PEP"/>
</dbReference>
<dbReference type="InterPro" id="IPR022742">
    <property type="entry name" value="Hydrolase_4"/>
</dbReference>